<dbReference type="RefSeq" id="WP_262065582.1">
    <property type="nucleotide sequence ID" value="NZ_JAMXOD010000005.1"/>
</dbReference>
<dbReference type="PROSITE" id="PS50883">
    <property type="entry name" value="EAL"/>
    <property type="match status" value="1"/>
</dbReference>
<dbReference type="Gene3D" id="3.30.450.20">
    <property type="entry name" value="PAS domain"/>
    <property type="match status" value="1"/>
</dbReference>
<dbReference type="InterPro" id="IPR035965">
    <property type="entry name" value="PAS-like_dom_sf"/>
</dbReference>
<evidence type="ECO:0000313" key="4">
    <source>
        <dbReference type="Proteomes" id="UP001523566"/>
    </source>
</evidence>
<dbReference type="InterPro" id="IPR013655">
    <property type="entry name" value="PAS_fold_3"/>
</dbReference>
<dbReference type="Gene3D" id="3.30.70.270">
    <property type="match status" value="1"/>
</dbReference>
<dbReference type="Gene3D" id="3.20.20.450">
    <property type="entry name" value="EAL domain"/>
    <property type="match status" value="1"/>
</dbReference>
<keyword evidence="4" id="KW-1185">Reference proteome</keyword>
<dbReference type="Pfam" id="PF00563">
    <property type="entry name" value="EAL"/>
    <property type="match status" value="1"/>
</dbReference>
<dbReference type="NCBIfam" id="TIGR00254">
    <property type="entry name" value="GGDEF"/>
    <property type="match status" value="1"/>
</dbReference>
<dbReference type="Pfam" id="PF01590">
    <property type="entry name" value="GAF"/>
    <property type="match status" value="1"/>
</dbReference>
<dbReference type="Pfam" id="PF08447">
    <property type="entry name" value="PAS_3"/>
    <property type="match status" value="1"/>
</dbReference>
<dbReference type="CDD" id="cd01948">
    <property type="entry name" value="EAL"/>
    <property type="match status" value="1"/>
</dbReference>
<dbReference type="InterPro" id="IPR035919">
    <property type="entry name" value="EAL_sf"/>
</dbReference>
<dbReference type="InterPro" id="IPR001633">
    <property type="entry name" value="EAL_dom"/>
</dbReference>
<dbReference type="InterPro" id="IPR052155">
    <property type="entry name" value="Biofilm_reg_signaling"/>
</dbReference>
<dbReference type="SMART" id="SM00267">
    <property type="entry name" value="GGDEF"/>
    <property type="match status" value="1"/>
</dbReference>
<dbReference type="InterPro" id="IPR000160">
    <property type="entry name" value="GGDEF_dom"/>
</dbReference>
<dbReference type="CDD" id="cd01949">
    <property type="entry name" value="GGDEF"/>
    <property type="match status" value="1"/>
</dbReference>
<dbReference type="InterPro" id="IPR029787">
    <property type="entry name" value="Nucleotide_cyclase"/>
</dbReference>
<evidence type="ECO:0000259" key="2">
    <source>
        <dbReference type="PROSITE" id="PS50887"/>
    </source>
</evidence>
<dbReference type="SUPFAM" id="SSF55073">
    <property type="entry name" value="Nucleotide cyclase"/>
    <property type="match status" value="1"/>
</dbReference>
<dbReference type="PANTHER" id="PTHR44757">
    <property type="entry name" value="DIGUANYLATE CYCLASE DGCP"/>
    <property type="match status" value="1"/>
</dbReference>
<dbReference type="InterPro" id="IPR043128">
    <property type="entry name" value="Rev_trsase/Diguanyl_cyclase"/>
</dbReference>
<dbReference type="Proteomes" id="UP001523566">
    <property type="component" value="Unassembled WGS sequence"/>
</dbReference>
<reference evidence="3 4" key="1">
    <citation type="journal article" date="2022" name="Genome Biol. Evol.">
        <title>Host diet, physiology and behaviors set the stage for Lachnospiraceae cladogenesis.</title>
        <authorList>
            <person name="Vera-Ponce De Leon A."/>
            <person name="Schneider M."/>
            <person name="Jahnes B.C."/>
            <person name="Sadowski V."/>
            <person name="Camuy-Velez L.A."/>
            <person name="Duan J."/>
            <person name="Sabree Z.L."/>
        </authorList>
    </citation>
    <scope>NUCLEOTIDE SEQUENCE [LARGE SCALE GENOMIC DNA]</scope>
    <source>
        <strain evidence="3 4">PAL113</strain>
    </source>
</reference>
<evidence type="ECO:0000259" key="1">
    <source>
        <dbReference type="PROSITE" id="PS50883"/>
    </source>
</evidence>
<dbReference type="Pfam" id="PF00990">
    <property type="entry name" value="GGDEF"/>
    <property type="match status" value="1"/>
</dbReference>
<name>A0ABT1EAA3_9FIRM</name>
<dbReference type="SMART" id="SM00052">
    <property type="entry name" value="EAL"/>
    <property type="match status" value="1"/>
</dbReference>
<dbReference type="Gene3D" id="3.30.450.40">
    <property type="match status" value="1"/>
</dbReference>
<feature type="domain" description="GGDEF" evidence="2">
    <location>
        <begin position="342"/>
        <end position="474"/>
    </location>
</feature>
<feature type="domain" description="EAL" evidence="1">
    <location>
        <begin position="483"/>
        <end position="739"/>
    </location>
</feature>
<protein>
    <submittedName>
        <fullName evidence="3">EAL domain-containing protein</fullName>
    </submittedName>
</protein>
<dbReference type="PROSITE" id="PS50887">
    <property type="entry name" value="GGDEF"/>
    <property type="match status" value="1"/>
</dbReference>
<dbReference type="EMBL" id="JAMZFW010000005">
    <property type="protein sequence ID" value="MCP1101796.1"/>
    <property type="molecule type" value="Genomic_DNA"/>
</dbReference>
<dbReference type="SUPFAM" id="SSF141868">
    <property type="entry name" value="EAL domain-like"/>
    <property type="match status" value="1"/>
</dbReference>
<evidence type="ECO:0000313" key="3">
    <source>
        <dbReference type="EMBL" id="MCP1101796.1"/>
    </source>
</evidence>
<proteinExistence type="predicted"/>
<dbReference type="SUPFAM" id="SSF55785">
    <property type="entry name" value="PYP-like sensor domain (PAS domain)"/>
    <property type="match status" value="1"/>
</dbReference>
<dbReference type="InterPro" id="IPR003018">
    <property type="entry name" value="GAF"/>
</dbReference>
<accession>A0ABT1EAA3</accession>
<dbReference type="InterPro" id="IPR029016">
    <property type="entry name" value="GAF-like_dom_sf"/>
</dbReference>
<sequence length="739" mass="85368">MSKVDVKEMLEHIPAVVFRLSHEKDNWKTLYVTNNVSIYGYDREDFLTGKVKWFDLVHPDDKVVLSKTISDYETANVNEFKLYYRLIKKNGECISVVEYNTVNRDEKGNVVTYDTAITSGLYDTLDEKLLNNHYRQQVVLNDILLTLHNSDLDHALQIILDRTGEYLDTSRALLFKDDEEHITCKVVYEWTNSGISSVMDLDYNVTYETGMPEIYVALQTTGSLLVDFGNIPENCKEEFEAEGLIASAIFAVYLNGEHYGFVCFDDCVIERTWDEDTVRFLNNISNLISTVIARQHTDEELNESRKAVERMAFTDYLTKLSNRYYCDERLSLAMEGAIRENKTGYLLFLDMDDFKVINDCYGHEYGDAMLQTFASWLQEIFESPHEVFRYGGDEFVIILDYDVEVDIEEILKKIHKRATEPWTAMNKEFYCTLSVGVATYPGENVSSKTILKRADVAMYEAKRRGKNQYKIYEEAMSDSTKMRSDTEEVLRRAMKNGFSGIEIHYQPIVNHKNQKIEGVEALLRIRDRDQEKVLLPKEFLALAEYLGLIVPIGDHVTRTALNLLKRINESGYPEFKMCLNFSEKQIQQRDVLTRFEEILKETKVNPANVIVSISESIALRIPHRMHLVCKGLREIGIKVTMDGFGGGNASFLQLKELPIDQITTSRNLIQDLSNPISREFLELIIKLCHSMDKEICVNGIETKEQYEFCMEGSEDKLQGFYLYKVINEKELLDIVNMRG</sequence>
<dbReference type="InterPro" id="IPR000014">
    <property type="entry name" value="PAS"/>
</dbReference>
<comment type="caution">
    <text evidence="3">The sequence shown here is derived from an EMBL/GenBank/DDBJ whole genome shotgun (WGS) entry which is preliminary data.</text>
</comment>
<gene>
    <name evidence="3" type="ORF">NK125_05120</name>
</gene>
<dbReference type="PANTHER" id="PTHR44757:SF2">
    <property type="entry name" value="BIOFILM ARCHITECTURE MAINTENANCE PROTEIN MBAA"/>
    <property type="match status" value="1"/>
</dbReference>
<dbReference type="SUPFAM" id="SSF55781">
    <property type="entry name" value="GAF domain-like"/>
    <property type="match status" value="1"/>
</dbReference>
<dbReference type="SMART" id="SM00065">
    <property type="entry name" value="GAF"/>
    <property type="match status" value="1"/>
</dbReference>
<dbReference type="CDD" id="cd00130">
    <property type="entry name" value="PAS"/>
    <property type="match status" value="1"/>
</dbReference>
<organism evidence="3 4">
    <name type="scientific">Aequitasia blattaphilus</name>
    <dbReference type="NCBI Taxonomy" id="2949332"/>
    <lineage>
        <taxon>Bacteria</taxon>
        <taxon>Bacillati</taxon>
        <taxon>Bacillota</taxon>
        <taxon>Clostridia</taxon>
        <taxon>Lachnospirales</taxon>
        <taxon>Lachnospiraceae</taxon>
        <taxon>Aequitasia</taxon>
    </lineage>
</organism>